<evidence type="ECO:0000313" key="4">
    <source>
        <dbReference type="EMBL" id="GCE27911.1"/>
    </source>
</evidence>
<dbReference type="NCBIfam" id="NF004326">
    <property type="entry name" value="PRK05720.1"/>
    <property type="match status" value="1"/>
</dbReference>
<evidence type="ECO:0000256" key="3">
    <source>
        <dbReference type="HAMAP-Rule" id="MF_01678"/>
    </source>
</evidence>
<name>A0A402B957_9CHLR</name>
<evidence type="ECO:0000256" key="2">
    <source>
        <dbReference type="ARBA" id="ARBA00052401"/>
    </source>
</evidence>
<dbReference type="NCBIfam" id="TIGR00524">
    <property type="entry name" value="eIF-2B_rel"/>
    <property type="match status" value="1"/>
</dbReference>
<dbReference type="Pfam" id="PF01008">
    <property type="entry name" value="IF-2B"/>
    <property type="match status" value="1"/>
</dbReference>
<feature type="binding site" evidence="3">
    <location>
        <begin position="58"/>
        <end position="60"/>
    </location>
    <ligand>
        <name>substrate</name>
    </ligand>
</feature>
<protein>
    <recommendedName>
        <fullName evidence="3">Methylthioribose-1-phosphate isomerase</fullName>
        <shortName evidence="3">M1Pi</shortName>
        <shortName evidence="3">MTR-1-P isomerase</shortName>
        <ecNumber evidence="3">5.3.1.23</ecNumber>
    </recommendedName>
    <alternativeName>
        <fullName evidence="3">S-methyl-5-thioribose-1-phosphate isomerase</fullName>
    </alternativeName>
</protein>
<dbReference type="HAMAP" id="MF_01678">
    <property type="entry name" value="Salvage_MtnA"/>
    <property type="match status" value="1"/>
</dbReference>
<evidence type="ECO:0000313" key="5">
    <source>
        <dbReference type="Proteomes" id="UP000287171"/>
    </source>
</evidence>
<dbReference type="FunFam" id="1.20.120.420:FF:000003">
    <property type="entry name" value="Methylthioribose-1-phosphate isomerase"/>
    <property type="match status" value="1"/>
</dbReference>
<dbReference type="InterPro" id="IPR005251">
    <property type="entry name" value="IF-M1Pi"/>
</dbReference>
<reference evidence="5" key="1">
    <citation type="submission" date="2018-12" db="EMBL/GenBank/DDBJ databases">
        <title>Tengunoibacter tsumagoiensis gen. nov., sp. nov., Dictyobacter kobayashii sp. nov., D. alpinus sp. nov., and D. joshuensis sp. nov. and description of Dictyobacteraceae fam. nov. within the order Ktedonobacterales isolated from Tengu-no-mugimeshi.</title>
        <authorList>
            <person name="Wang C.M."/>
            <person name="Zheng Y."/>
            <person name="Sakai Y."/>
            <person name="Toyoda A."/>
            <person name="Minakuchi Y."/>
            <person name="Abe K."/>
            <person name="Yokota A."/>
            <person name="Yabe S."/>
        </authorList>
    </citation>
    <scope>NUCLEOTIDE SEQUENCE [LARGE SCALE GENOMIC DNA]</scope>
    <source>
        <strain evidence="5">Uno16</strain>
    </source>
</reference>
<feature type="site" description="Transition state stabilizer" evidence="3">
    <location>
        <position position="179"/>
    </location>
</feature>
<feature type="binding site" evidence="3">
    <location>
        <begin position="269"/>
        <end position="270"/>
    </location>
    <ligand>
        <name>substrate</name>
    </ligand>
</feature>
<comment type="catalytic activity">
    <reaction evidence="2 3">
        <text>5-(methylsulfanyl)-alpha-D-ribose 1-phosphate = 5-(methylsulfanyl)-D-ribulose 1-phosphate</text>
        <dbReference type="Rhea" id="RHEA:19989"/>
        <dbReference type="ChEBI" id="CHEBI:58533"/>
        <dbReference type="ChEBI" id="CHEBI:58548"/>
        <dbReference type="EC" id="5.3.1.23"/>
    </reaction>
</comment>
<comment type="caution">
    <text evidence="4">The sequence shown here is derived from an EMBL/GenBank/DDBJ whole genome shotgun (WGS) entry which is preliminary data.</text>
</comment>
<dbReference type="InterPro" id="IPR011559">
    <property type="entry name" value="Initiation_fac_2B_a/b/d"/>
</dbReference>
<keyword evidence="5" id="KW-1185">Reference proteome</keyword>
<dbReference type="GO" id="GO:0046523">
    <property type="term" value="F:S-methyl-5-thioribose-1-phosphate isomerase activity"/>
    <property type="evidence" value="ECO:0007669"/>
    <property type="project" value="UniProtKB-UniRule"/>
</dbReference>
<organism evidence="4 5">
    <name type="scientific">Dictyobacter alpinus</name>
    <dbReference type="NCBI Taxonomy" id="2014873"/>
    <lineage>
        <taxon>Bacteria</taxon>
        <taxon>Bacillati</taxon>
        <taxon>Chloroflexota</taxon>
        <taxon>Ktedonobacteria</taxon>
        <taxon>Ktedonobacterales</taxon>
        <taxon>Dictyobacteraceae</taxon>
        <taxon>Dictyobacter</taxon>
    </lineage>
</organism>
<dbReference type="AlphaFoldDB" id="A0A402B957"/>
<feature type="active site" description="Proton donor" evidence="3">
    <location>
        <position position="259"/>
    </location>
</feature>
<proteinExistence type="inferred from homology"/>
<dbReference type="GO" id="GO:0019509">
    <property type="term" value="P:L-methionine salvage from methylthioadenosine"/>
    <property type="evidence" value="ECO:0007669"/>
    <property type="project" value="UniProtKB-UniRule"/>
</dbReference>
<dbReference type="Proteomes" id="UP000287171">
    <property type="component" value="Unassembled WGS sequence"/>
</dbReference>
<comment type="pathway">
    <text evidence="3">Amino-acid biosynthesis; L-methionine biosynthesis via salvage pathway; L-methionine from S-methyl-5-thio-alpha-D-ribose 1-phosphate: step 1/6.</text>
</comment>
<keyword evidence="1 3" id="KW-0413">Isomerase</keyword>
<dbReference type="FunFam" id="3.40.50.10470:FF:000006">
    <property type="entry name" value="Methylthioribose-1-phosphate isomerase"/>
    <property type="match status" value="1"/>
</dbReference>
<sequence length="375" mass="40928">MNDYNFDPKVRTVWWEDDGDGRAVVHMLDQSLLPQQVVYLHLTHEQQVAEAIAQLRVRGAPVIGVTAGFGMALAVTRFLAERDADRLETTPAEIEAHLAQVGQLLGQTRPTAVNLFWAIERMQRSTRQACQAGLSSQQLAEVLKAEAHQIAVEDVQACWQMGLHGAELIADGDTILTHCNAGALATTGIGTALAPVYMAAHTGKHVHVFVDETRPVLQGARLTAWELQQEGVPLTLITDNMAGYFMRQKRIQAIFVGADRIAANGDVANKIGTYSVAVLAHVHQIPLYVVAPCSTIDLALLSGEQIPIEQRKAEEVTTLYGTRIAPMDVAVANPAFDVTPHAYVTAIVTEKGIMRAPYTETLRARCMPSRQNKSE</sequence>
<dbReference type="InterPro" id="IPR037171">
    <property type="entry name" value="NagB/RpiA_transferase-like"/>
</dbReference>
<evidence type="ECO:0000256" key="1">
    <source>
        <dbReference type="ARBA" id="ARBA00023235"/>
    </source>
</evidence>
<dbReference type="EC" id="5.3.1.23" evidence="3"/>
<accession>A0A402B957</accession>
<dbReference type="PANTHER" id="PTHR43475">
    <property type="entry name" value="METHYLTHIORIBOSE-1-PHOSPHATE ISOMERASE"/>
    <property type="match status" value="1"/>
</dbReference>
<feature type="binding site" evidence="3">
    <location>
        <position position="109"/>
    </location>
    <ligand>
        <name>substrate</name>
    </ligand>
</feature>
<dbReference type="InterPro" id="IPR000649">
    <property type="entry name" value="IF-2B-related"/>
</dbReference>
<comment type="similarity">
    <text evidence="3">Belongs to the EIF-2B alpha/beta/delta subunits family. MtnA subfamily.</text>
</comment>
<dbReference type="UniPathway" id="UPA00904">
    <property type="reaction ID" value="UER00874"/>
</dbReference>
<dbReference type="RefSeq" id="WP_246039150.1">
    <property type="nucleotide sequence ID" value="NZ_BIFT01000001.1"/>
</dbReference>
<gene>
    <name evidence="3 4" type="primary">mtnA</name>
    <name evidence="4" type="ORF">KDA_33950</name>
</gene>
<dbReference type="EMBL" id="BIFT01000001">
    <property type="protein sequence ID" value="GCE27911.1"/>
    <property type="molecule type" value="Genomic_DNA"/>
</dbReference>
<dbReference type="Gene3D" id="3.40.50.10470">
    <property type="entry name" value="Translation initiation factor eif-2b, domain 2"/>
    <property type="match status" value="1"/>
</dbReference>
<feature type="binding site" evidence="3">
    <location>
        <position position="218"/>
    </location>
    <ligand>
        <name>substrate</name>
    </ligand>
</feature>
<dbReference type="NCBIfam" id="TIGR00512">
    <property type="entry name" value="salvage_mtnA"/>
    <property type="match status" value="1"/>
</dbReference>
<keyword evidence="3" id="KW-0486">Methionine biosynthesis</keyword>
<dbReference type="SUPFAM" id="SSF100950">
    <property type="entry name" value="NagB/RpiA/CoA transferase-like"/>
    <property type="match status" value="1"/>
</dbReference>
<keyword evidence="3" id="KW-0028">Amino-acid biosynthesis</keyword>
<comment type="function">
    <text evidence="3">Catalyzes the interconversion of methylthioribose-1-phosphate (MTR-1-P) into methylthioribulose-1-phosphate (MTRu-1-P).</text>
</comment>
<dbReference type="Gene3D" id="1.20.120.420">
    <property type="entry name" value="translation initiation factor eif-2b, domain 1"/>
    <property type="match status" value="1"/>
</dbReference>
<dbReference type="InterPro" id="IPR027363">
    <property type="entry name" value="M1Pi_N"/>
</dbReference>
<dbReference type="InterPro" id="IPR042529">
    <property type="entry name" value="IF_2B-like_C"/>
</dbReference>
<dbReference type="PANTHER" id="PTHR43475:SF1">
    <property type="entry name" value="METHYLTHIORIBOSE-1-PHOSPHATE ISOMERASE"/>
    <property type="match status" value="1"/>
</dbReference>